<feature type="coiled-coil region" evidence="1">
    <location>
        <begin position="216"/>
        <end position="356"/>
    </location>
</feature>
<dbReference type="RefSeq" id="WP_289825292.1">
    <property type="nucleotide sequence ID" value="NZ_JAUEIE010000005.1"/>
</dbReference>
<organism evidence="3 4">
    <name type="scientific">Leyella lascolaii</name>
    <dbReference type="NCBI Taxonomy" id="1776379"/>
    <lineage>
        <taxon>Bacteria</taxon>
        <taxon>Pseudomonadati</taxon>
        <taxon>Bacteroidota</taxon>
        <taxon>Bacteroidia</taxon>
        <taxon>Bacteroidales</taxon>
        <taxon>Prevotellaceae</taxon>
        <taxon>Leyella</taxon>
    </lineage>
</organism>
<evidence type="ECO:0000256" key="2">
    <source>
        <dbReference type="SAM" id="MobiDB-lite"/>
    </source>
</evidence>
<keyword evidence="4" id="KW-1185">Reference proteome</keyword>
<protein>
    <submittedName>
        <fullName evidence="3">Mobilization protein</fullName>
    </submittedName>
</protein>
<evidence type="ECO:0000256" key="1">
    <source>
        <dbReference type="SAM" id="Coils"/>
    </source>
</evidence>
<feature type="region of interest" description="Disordered" evidence="2">
    <location>
        <begin position="1"/>
        <end position="21"/>
    </location>
</feature>
<comment type="caution">
    <text evidence="3">The sequence shown here is derived from an EMBL/GenBank/DDBJ whole genome shotgun (WGS) entry which is preliminary data.</text>
</comment>
<sequence length="510" mass="58246">MAQKTSINIKPCNTGSSEEHNRRRAEYLARINKERFYIRTDLMASNETWVAPELGNSSLTDRYNQIAQMVKEKTGRAMQTKDRERVNKKTGKVTIVRGSTPLKEGVVVINNNTTMEQLLHFCEMCKERWGITPLQVFIHRDEGHYSNPQDPATWKPNLHAHIVWDWMNHETGKSCKLDEKAMSEMQTLLAECLEMERGISKELTGKKHLERTDFIIAKQKQEAEKAKAEKEAALSAKEKAEAERSSIEIENKAKAEQSAALDNEIADKQKKRDEIRKKTVDGILDSVGSLVGIGKTATLEKEHKLLTQELDRLKKAFKPTVSKEVEKQTKVLAFEKKKAETERDNAIAQIRSLASERDRAVSQLNSQNKNEQLRINNAVRLANEEKDKTINRLQGELSLRKQILAILADMLYAASDVFKRAIDAIIAYGTEKYKSIFGNDEAADIKSVMRSYGDTKEQHQAIGTWLCDYADSRQSFDEIKHRQTYKEVADVANGAYDWKIERMQENSIKL</sequence>
<feature type="compositionally biased region" description="Polar residues" evidence="2">
    <location>
        <begin position="1"/>
        <end position="16"/>
    </location>
</feature>
<dbReference type="EMBL" id="JAUEIE010000005">
    <property type="protein sequence ID" value="MDN0022774.1"/>
    <property type="molecule type" value="Genomic_DNA"/>
</dbReference>
<reference evidence="3" key="1">
    <citation type="submission" date="2023-06" db="EMBL/GenBank/DDBJ databases">
        <authorList>
            <person name="Zeman M."/>
            <person name="Kubasova T."/>
            <person name="Jahodarova E."/>
            <person name="Nykrynova M."/>
            <person name="Rychlik I."/>
        </authorList>
    </citation>
    <scope>NUCLEOTIDE SEQUENCE</scope>
    <source>
        <strain evidence="3">ET37</strain>
    </source>
</reference>
<name>A0ABT7WXU2_9BACT</name>
<proteinExistence type="predicted"/>
<accession>A0ABT7WXU2</accession>
<evidence type="ECO:0000313" key="4">
    <source>
        <dbReference type="Proteomes" id="UP001167831"/>
    </source>
</evidence>
<reference evidence="3" key="2">
    <citation type="submission" date="2024-05" db="EMBL/GenBank/DDBJ databases">
        <title>Identification and characterization of horizontal gene transfer across gut microbiota members of farm animals based on homology search.</title>
        <authorList>
            <person name="Schwarzerova J."/>
            <person name="Nykrynova M."/>
            <person name="Jureckova K."/>
            <person name="Cejkova D."/>
            <person name="Rychlik I."/>
        </authorList>
    </citation>
    <scope>NUCLEOTIDE SEQUENCE</scope>
    <source>
        <strain evidence="3">ET37</strain>
    </source>
</reference>
<dbReference type="Proteomes" id="UP001167831">
    <property type="component" value="Unassembled WGS sequence"/>
</dbReference>
<keyword evidence="1" id="KW-0175">Coiled coil</keyword>
<gene>
    <name evidence="3" type="ORF">QVN81_07035</name>
</gene>
<evidence type="ECO:0000313" key="3">
    <source>
        <dbReference type="EMBL" id="MDN0022774.1"/>
    </source>
</evidence>